<dbReference type="Pfam" id="PF00730">
    <property type="entry name" value="HhH-GPD"/>
    <property type="match status" value="1"/>
</dbReference>
<protein>
    <recommendedName>
        <fullName evidence="7">HhH-GPD domain-containing protein</fullName>
    </recommendedName>
</protein>
<proteinExistence type="inferred from homology"/>
<dbReference type="Proteomes" id="UP000176741">
    <property type="component" value="Unassembled WGS sequence"/>
</dbReference>
<dbReference type="FunFam" id="1.10.340.30:FF:000001">
    <property type="entry name" value="Endonuclease III"/>
    <property type="match status" value="1"/>
</dbReference>
<accession>A0A1F7Y2N1</accession>
<dbReference type="PIRSF" id="PIRSF001435">
    <property type="entry name" value="Nth"/>
    <property type="match status" value="1"/>
</dbReference>
<dbReference type="Gene3D" id="1.10.340.30">
    <property type="entry name" value="Hypothetical protein, domain 2"/>
    <property type="match status" value="1"/>
</dbReference>
<dbReference type="SUPFAM" id="SSF48150">
    <property type="entry name" value="DNA-glycosylase"/>
    <property type="match status" value="1"/>
</dbReference>
<dbReference type="GO" id="GO:0016829">
    <property type="term" value="F:lyase activity"/>
    <property type="evidence" value="ECO:0007669"/>
    <property type="project" value="UniProtKB-KW"/>
</dbReference>
<evidence type="ECO:0000256" key="6">
    <source>
        <dbReference type="ARBA" id="ARBA00023295"/>
    </source>
</evidence>
<dbReference type="GO" id="GO:0006289">
    <property type="term" value="P:nucleotide-excision repair"/>
    <property type="evidence" value="ECO:0007669"/>
    <property type="project" value="TreeGrafter"/>
</dbReference>
<keyword evidence="2" id="KW-0227">DNA damage</keyword>
<keyword evidence="4" id="KW-0234">DNA repair</keyword>
<dbReference type="CDD" id="cd00056">
    <property type="entry name" value="ENDO3c"/>
    <property type="match status" value="1"/>
</dbReference>
<dbReference type="InterPro" id="IPR011257">
    <property type="entry name" value="DNA_glycosylase"/>
</dbReference>
<dbReference type="InterPro" id="IPR004036">
    <property type="entry name" value="Endonuclease-III-like_CS2"/>
</dbReference>
<dbReference type="GO" id="GO:0000703">
    <property type="term" value="F:oxidized pyrimidine nucleobase lesion DNA N-glycosylase activity"/>
    <property type="evidence" value="ECO:0007669"/>
    <property type="project" value="TreeGrafter"/>
</dbReference>
<reference evidence="8 9" key="1">
    <citation type="journal article" date="2016" name="Nat. Commun.">
        <title>Thousands of microbial genomes shed light on interconnected biogeochemical processes in an aquifer system.</title>
        <authorList>
            <person name="Anantharaman K."/>
            <person name="Brown C.T."/>
            <person name="Hug L.A."/>
            <person name="Sharon I."/>
            <person name="Castelle C.J."/>
            <person name="Probst A.J."/>
            <person name="Thomas B.C."/>
            <person name="Singh A."/>
            <person name="Wilkins M.J."/>
            <person name="Karaoz U."/>
            <person name="Brodie E.L."/>
            <person name="Williams K.H."/>
            <person name="Hubbard S.S."/>
            <person name="Banfield J.F."/>
        </authorList>
    </citation>
    <scope>NUCLEOTIDE SEQUENCE [LARGE SCALE GENOMIC DNA]</scope>
</reference>
<evidence type="ECO:0000313" key="8">
    <source>
        <dbReference type="EMBL" id="OGM20938.1"/>
    </source>
</evidence>
<dbReference type="GO" id="GO:0006285">
    <property type="term" value="P:base-excision repair, AP site formation"/>
    <property type="evidence" value="ECO:0007669"/>
    <property type="project" value="TreeGrafter"/>
</dbReference>
<feature type="domain" description="HhH-GPD" evidence="7">
    <location>
        <begin position="38"/>
        <end position="185"/>
    </location>
</feature>
<dbReference type="Gene3D" id="1.10.1670.10">
    <property type="entry name" value="Helix-hairpin-Helix base-excision DNA repair enzymes (C-terminal)"/>
    <property type="match status" value="1"/>
</dbReference>
<dbReference type="SMART" id="SM00478">
    <property type="entry name" value="ENDO3c"/>
    <property type="match status" value="1"/>
</dbReference>
<dbReference type="EMBL" id="MGGD01000023">
    <property type="protein sequence ID" value="OGM20938.1"/>
    <property type="molecule type" value="Genomic_DNA"/>
</dbReference>
<dbReference type="AlphaFoldDB" id="A0A1F7Y2N1"/>
<dbReference type="PANTHER" id="PTHR43286">
    <property type="entry name" value="ENDONUCLEASE III-LIKE PROTEIN 1"/>
    <property type="match status" value="1"/>
</dbReference>
<keyword evidence="6" id="KW-0326">Glycosidase</keyword>
<evidence type="ECO:0000313" key="9">
    <source>
        <dbReference type="Proteomes" id="UP000176741"/>
    </source>
</evidence>
<comment type="similarity">
    <text evidence="1">Belongs to the Nth/MutY family.</text>
</comment>
<comment type="caution">
    <text evidence="8">The sequence shown here is derived from an EMBL/GenBank/DDBJ whole genome shotgun (WGS) entry which is preliminary data.</text>
</comment>
<keyword evidence="5" id="KW-0456">Lyase</keyword>
<name>A0A1F7Y2N1_9BACT</name>
<dbReference type="InterPro" id="IPR023170">
    <property type="entry name" value="HhH_base_excis_C"/>
</dbReference>
<dbReference type="GO" id="GO:0003677">
    <property type="term" value="F:DNA binding"/>
    <property type="evidence" value="ECO:0007669"/>
    <property type="project" value="InterPro"/>
</dbReference>
<evidence type="ECO:0000259" key="7">
    <source>
        <dbReference type="SMART" id="SM00478"/>
    </source>
</evidence>
<gene>
    <name evidence="8" type="ORF">A2771_04270</name>
</gene>
<dbReference type="PANTHER" id="PTHR43286:SF1">
    <property type="entry name" value="ENDONUCLEASE III-LIKE PROTEIN 1"/>
    <property type="match status" value="1"/>
</dbReference>
<evidence type="ECO:0000256" key="4">
    <source>
        <dbReference type="ARBA" id="ARBA00023204"/>
    </source>
</evidence>
<dbReference type="InterPro" id="IPR000445">
    <property type="entry name" value="HhH_motif"/>
</dbReference>
<keyword evidence="3" id="KW-0378">Hydrolase</keyword>
<sequence length="202" mass="23470">MPKNNFERVFSVFKKNYKHVPLEYFKKDPYKTLISTVLSSRTNDVTTHAASERLFKIAPNIKKLGQLGELEIRNLIYPVGFYKTKAKHLKKLAEIVINDYKGQIPRTRILLMHLPGVGRKTANLVLNRAFGIPAIAVDTHVHKISNLLGWVKTKIPEKTEIELMKILPKKYWPDTNRLFVSIGRQYTTKKKLEEFLKKEKLI</sequence>
<evidence type="ECO:0000256" key="1">
    <source>
        <dbReference type="ARBA" id="ARBA00008343"/>
    </source>
</evidence>
<organism evidence="8 9">
    <name type="scientific">Candidatus Woesebacteria bacterium RIFCSPHIGHO2_01_FULL_38_26b</name>
    <dbReference type="NCBI Taxonomy" id="1802491"/>
    <lineage>
        <taxon>Bacteria</taxon>
        <taxon>Candidatus Woeseibacteriota</taxon>
    </lineage>
</organism>
<evidence type="ECO:0000256" key="2">
    <source>
        <dbReference type="ARBA" id="ARBA00022763"/>
    </source>
</evidence>
<dbReference type="GO" id="GO:0003906">
    <property type="term" value="F:DNA-(apurinic or apyrimidinic site) endonuclease activity"/>
    <property type="evidence" value="ECO:0007669"/>
    <property type="project" value="TreeGrafter"/>
</dbReference>
<dbReference type="Pfam" id="PF00633">
    <property type="entry name" value="HHH"/>
    <property type="match status" value="1"/>
</dbReference>
<evidence type="ECO:0000256" key="3">
    <source>
        <dbReference type="ARBA" id="ARBA00022801"/>
    </source>
</evidence>
<dbReference type="InterPro" id="IPR003265">
    <property type="entry name" value="HhH-GPD_domain"/>
</dbReference>
<dbReference type="PROSITE" id="PS01155">
    <property type="entry name" value="ENDONUCLEASE_III_2"/>
    <property type="match status" value="1"/>
</dbReference>
<evidence type="ECO:0000256" key="5">
    <source>
        <dbReference type="ARBA" id="ARBA00023239"/>
    </source>
</evidence>